<evidence type="ECO:0000313" key="1">
    <source>
        <dbReference type="Proteomes" id="UP000095287"/>
    </source>
</evidence>
<reference evidence="2" key="1">
    <citation type="submission" date="2016-11" db="UniProtKB">
        <authorList>
            <consortium name="WormBaseParasite"/>
        </authorList>
    </citation>
    <scope>IDENTIFICATION</scope>
</reference>
<dbReference type="AlphaFoldDB" id="A0A1I7ZA70"/>
<organism evidence="1 2">
    <name type="scientific">Steinernema glaseri</name>
    <dbReference type="NCBI Taxonomy" id="37863"/>
    <lineage>
        <taxon>Eukaryota</taxon>
        <taxon>Metazoa</taxon>
        <taxon>Ecdysozoa</taxon>
        <taxon>Nematoda</taxon>
        <taxon>Chromadorea</taxon>
        <taxon>Rhabditida</taxon>
        <taxon>Tylenchina</taxon>
        <taxon>Panagrolaimomorpha</taxon>
        <taxon>Strongyloidoidea</taxon>
        <taxon>Steinernematidae</taxon>
        <taxon>Steinernema</taxon>
    </lineage>
</organism>
<name>A0A1I7ZA70_9BILA</name>
<evidence type="ECO:0000313" key="2">
    <source>
        <dbReference type="WBParaSite" id="L893_g24462.t1"/>
    </source>
</evidence>
<protein>
    <submittedName>
        <fullName evidence="2">Ovule protein</fullName>
    </submittedName>
</protein>
<accession>A0A1I7ZA70</accession>
<keyword evidence="1" id="KW-1185">Reference proteome</keyword>
<dbReference type="WBParaSite" id="L893_g24462.t1">
    <property type="protein sequence ID" value="L893_g24462.t1"/>
    <property type="gene ID" value="L893_g24462"/>
</dbReference>
<dbReference type="Proteomes" id="UP000095287">
    <property type="component" value="Unplaced"/>
</dbReference>
<sequence length="84" mass="9565">MRLMVEQFPRVFYLPGSSGMPKNVMSLKKLKVSITKQDFFEGFQGRRIPEACHMPDLYQSIWSWGPATPFLSLDFVFPACGTCA</sequence>
<proteinExistence type="predicted"/>